<feature type="transmembrane region" description="Helical" evidence="5">
    <location>
        <begin position="12"/>
        <end position="31"/>
    </location>
</feature>
<evidence type="ECO:0000256" key="3">
    <source>
        <dbReference type="ARBA" id="ARBA00022989"/>
    </source>
</evidence>
<dbReference type="PANTHER" id="PTHR10989">
    <property type="entry name" value="ANDROGEN-INDUCED PROTEIN 1-RELATED"/>
    <property type="match status" value="1"/>
</dbReference>
<dbReference type="PANTHER" id="PTHR10989:SF16">
    <property type="entry name" value="AT02829P-RELATED"/>
    <property type="match status" value="1"/>
</dbReference>
<organism evidence="6">
    <name type="scientific">Bionectria ochroleuca</name>
    <name type="common">Gliocladium roseum</name>
    <dbReference type="NCBI Taxonomy" id="29856"/>
    <lineage>
        <taxon>Eukaryota</taxon>
        <taxon>Fungi</taxon>
        <taxon>Dikarya</taxon>
        <taxon>Ascomycota</taxon>
        <taxon>Pezizomycotina</taxon>
        <taxon>Sordariomycetes</taxon>
        <taxon>Hypocreomycetidae</taxon>
        <taxon>Hypocreales</taxon>
        <taxon>Bionectriaceae</taxon>
        <taxon>Clonostachys</taxon>
    </lineage>
</organism>
<keyword evidence="4 5" id="KW-0472">Membrane</keyword>
<dbReference type="Pfam" id="PF04750">
    <property type="entry name" value="Far-17a_AIG1"/>
    <property type="match status" value="1"/>
</dbReference>
<evidence type="ECO:0000313" key="6">
    <source>
        <dbReference type="EMBL" id="CEO57164.1"/>
    </source>
</evidence>
<feature type="transmembrane region" description="Helical" evidence="5">
    <location>
        <begin position="153"/>
        <end position="178"/>
    </location>
</feature>
<evidence type="ECO:0000256" key="1">
    <source>
        <dbReference type="ARBA" id="ARBA00004127"/>
    </source>
</evidence>
<feature type="transmembrane region" description="Helical" evidence="5">
    <location>
        <begin position="51"/>
        <end position="72"/>
    </location>
</feature>
<keyword evidence="3 5" id="KW-1133">Transmembrane helix</keyword>
<feature type="transmembrane region" description="Helical" evidence="5">
    <location>
        <begin position="124"/>
        <end position="141"/>
    </location>
</feature>
<dbReference type="GO" id="GO:0012505">
    <property type="term" value="C:endomembrane system"/>
    <property type="evidence" value="ECO:0007669"/>
    <property type="project" value="UniProtKB-SubCell"/>
</dbReference>
<evidence type="ECO:0000256" key="2">
    <source>
        <dbReference type="ARBA" id="ARBA00022692"/>
    </source>
</evidence>
<dbReference type="InterPro" id="IPR006838">
    <property type="entry name" value="ADTRP_AIG1"/>
</dbReference>
<name>A0A0B7KJ37_BIOOC</name>
<accession>A0A0B7KJ37</accession>
<protein>
    <submittedName>
        <fullName evidence="6">Uncharacterized protein</fullName>
    </submittedName>
</protein>
<proteinExistence type="predicted"/>
<sequence>MKPASQRPVAPSRVLSMTIHAIGLLLFALSFSQVPKGTNPLRKGFGGPYKFLTIIALLLSTITFVIGFLADLLSVQPLFVAKSYMSLCATPVELLITIFYWSLYFIDRTKLTPPGHQLPLSHDLGLHAVPTAMLLADLLVLSPPWPINGRAAFVLDLGIAFSYWGWIEYCFSIVGWYPYPGLTLASPFKKLVLCVVWAAFLAATTVLLKKLHEKIIAITDTMRTVESSKTK</sequence>
<evidence type="ECO:0000256" key="4">
    <source>
        <dbReference type="ARBA" id="ARBA00023136"/>
    </source>
</evidence>
<gene>
    <name evidence="6" type="ORF">BN869_000013222_1</name>
</gene>
<dbReference type="AlphaFoldDB" id="A0A0B7KJ37"/>
<dbReference type="EMBL" id="CDPU01000089">
    <property type="protein sequence ID" value="CEO57164.1"/>
    <property type="molecule type" value="Genomic_DNA"/>
</dbReference>
<comment type="subcellular location">
    <subcellularLocation>
        <location evidence="1">Endomembrane system</location>
        <topology evidence="1">Multi-pass membrane protein</topology>
    </subcellularLocation>
</comment>
<feature type="transmembrane region" description="Helical" evidence="5">
    <location>
        <begin position="190"/>
        <end position="208"/>
    </location>
</feature>
<feature type="transmembrane region" description="Helical" evidence="5">
    <location>
        <begin position="84"/>
        <end position="104"/>
    </location>
</feature>
<evidence type="ECO:0000256" key="5">
    <source>
        <dbReference type="SAM" id="Phobius"/>
    </source>
</evidence>
<keyword evidence="2 5" id="KW-0812">Transmembrane</keyword>
<dbReference type="GO" id="GO:0016020">
    <property type="term" value="C:membrane"/>
    <property type="evidence" value="ECO:0007669"/>
    <property type="project" value="InterPro"/>
</dbReference>
<reference evidence="6" key="1">
    <citation type="submission" date="2015-01" db="EMBL/GenBank/DDBJ databases">
        <authorList>
            <person name="Durling Mikael"/>
        </authorList>
    </citation>
    <scope>NUCLEOTIDE SEQUENCE</scope>
</reference>